<dbReference type="GO" id="GO:0004633">
    <property type="term" value="F:phosphopantothenoylcysteine decarboxylase activity"/>
    <property type="evidence" value="ECO:0007669"/>
    <property type="project" value="UniProtKB-UniRule"/>
</dbReference>
<dbReference type="HAMAP" id="MF_02225">
    <property type="entry name" value="CoaBC"/>
    <property type="match status" value="1"/>
</dbReference>
<accession>A0A2Z2P225</accession>
<dbReference type="SUPFAM" id="SSF102645">
    <property type="entry name" value="CoaB-like"/>
    <property type="match status" value="1"/>
</dbReference>
<dbReference type="RefSeq" id="WP_088921383.1">
    <property type="nucleotide sequence ID" value="NZ_CP018632.1"/>
</dbReference>
<comment type="caution">
    <text evidence="3">Lacks conserved residue(s) required for the propagation of feature annotation.</text>
</comment>
<keyword evidence="8" id="KW-1185">Reference proteome</keyword>
<feature type="domain" description="Flavoprotein" evidence="5">
    <location>
        <begin position="7"/>
        <end position="179"/>
    </location>
</feature>
<dbReference type="GO" id="GO:0015941">
    <property type="term" value="P:pantothenate catabolic process"/>
    <property type="evidence" value="ECO:0007669"/>
    <property type="project" value="InterPro"/>
</dbReference>
<dbReference type="Pfam" id="PF02441">
    <property type="entry name" value="Flavoprotein"/>
    <property type="match status" value="1"/>
</dbReference>
<protein>
    <recommendedName>
        <fullName evidence="3">Coenzyme A biosynthesis bifunctional protein CoaBC</fullName>
    </recommendedName>
    <alternativeName>
        <fullName evidence="3">DNA/pantothenate metabolism flavoprotein</fullName>
    </alternativeName>
    <alternativeName>
        <fullName evidence="3">Phosphopantothenoylcysteine synthetase/decarboxylase</fullName>
        <shortName evidence="3">PPCS-PPCDC</shortName>
    </alternativeName>
    <domain>
        <recommendedName>
            <fullName evidence="3">Phosphopantothenoylcysteine decarboxylase</fullName>
            <shortName evidence="3">PPC decarboxylase</shortName>
            <shortName evidence="3">PPC-DC</shortName>
            <ecNumber evidence="3">4.1.1.36</ecNumber>
        </recommendedName>
        <alternativeName>
            <fullName evidence="3">CoaC</fullName>
        </alternativeName>
    </domain>
    <domain>
        <recommendedName>
            <fullName evidence="3">Phosphopantothenate--cysteine ligase</fullName>
            <ecNumber evidence="3">6.3.2.5</ecNumber>
        </recommendedName>
        <alternativeName>
            <fullName evidence="3">CoaB</fullName>
        </alternativeName>
        <alternativeName>
            <fullName evidence="3">Phosphopantothenoylcysteine synthetase</fullName>
            <shortName evidence="3">PPC synthetase</shortName>
            <shortName evidence="3">PPC-S</shortName>
        </alternativeName>
    </domain>
</protein>
<dbReference type="GO" id="GO:0071513">
    <property type="term" value="C:phosphopantothenoylcysteine decarboxylase complex"/>
    <property type="evidence" value="ECO:0007669"/>
    <property type="project" value="TreeGrafter"/>
</dbReference>
<dbReference type="GO" id="GO:0004632">
    <property type="term" value="F:phosphopantothenate--cysteine ligase activity"/>
    <property type="evidence" value="ECO:0007669"/>
    <property type="project" value="UniProtKB-UniRule"/>
</dbReference>
<dbReference type="Pfam" id="PF04127">
    <property type="entry name" value="DFP"/>
    <property type="match status" value="1"/>
</dbReference>
<dbReference type="InterPro" id="IPR007085">
    <property type="entry name" value="DNA/pantothenate-metab_flavo_C"/>
</dbReference>
<evidence type="ECO:0000256" key="1">
    <source>
        <dbReference type="ARBA" id="ARBA00022793"/>
    </source>
</evidence>
<feature type="binding site" evidence="3">
    <location>
        <begin position="313"/>
        <end position="316"/>
    </location>
    <ligand>
        <name>CTP</name>
        <dbReference type="ChEBI" id="CHEBI:37563"/>
    </ligand>
</feature>
<dbReference type="EMBL" id="CP018632">
    <property type="protein sequence ID" value="ASJ76631.1"/>
    <property type="molecule type" value="Genomic_DNA"/>
</dbReference>
<comment type="pathway">
    <text evidence="3 4">Cofactor biosynthesis; coenzyme A biosynthesis; CoA from (R)-pantothenate: step 2/5.</text>
</comment>
<comment type="cofactor">
    <cofactor evidence="3">
        <name>Mg(2+)</name>
        <dbReference type="ChEBI" id="CHEBI:18420"/>
    </cofactor>
</comment>
<dbReference type="UniPathway" id="UPA00241">
    <property type="reaction ID" value="UER00353"/>
</dbReference>
<dbReference type="KEGG" id="gai:IMCC3135_32935"/>
<dbReference type="InterPro" id="IPR036551">
    <property type="entry name" value="Flavin_trans-like"/>
</dbReference>
<organism evidence="7 8">
    <name type="scientific">Granulosicoccus antarcticus IMCC3135</name>
    <dbReference type="NCBI Taxonomy" id="1192854"/>
    <lineage>
        <taxon>Bacteria</taxon>
        <taxon>Pseudomonadati</taxon>
        <taxon>Pseudomonadota</taxon>
        <taxon>Gammaproteobacteria</taxon>
        <taxon>Chromatiales</taxon>
        <taxon>Granulosicoccaceae</taxon>
        <taxon>Granulosicoccus</taxon>
    </lineage>
</organism>
<dbReference type="InterPro" id="IPR003382">
    <property type="entry name" value="Flavoprotein"/>
</dbReference>
<keyword evidence="3" id="KW-0460">Magnesium</keyword>
<dbReference type="OrthoDB" id="9802554at2"/>
<feature type="binding site" evidence="3">
    <location>
        <position position="345"/>
    </location>
    <ligand>
        <name>CTP</name>
        <dbReference type="ChEBI" id="CHEBI:37563"/>
    </ligand>
</feature>
<dbReference type="PANTHER" id="PTHR14359:SF6">
    <property type="entry name" value="PHOSPHOPANTOTHENOYLCYSTEINE DECARBOXYLASE"/>
    <property type="match status" value="1"/>
</dbReference>
<evidence type="ECO:0000313" key="7">
    <source>
        <dbReference type="EMBL" id="ASJ76631.1"/>
    </source>
</evidence>
<keyword evidence="3 4" id="KW-0436">Ligase</keyword>
<keyword evidence="3 4" id="KW-0288">FMN</keyword>
<comment type="function">
    <text evidence="4">Catalyzes two steps in the biosynthesis of coenzyme A. In the first step cysteine is conjugated to 4'-phosphopantothenate to form 4-phosphopantothenoylcysteine, in the latter compound is decarboxylated to form 4'-phosphopantotheine.</text>
</comment>
<comment type="catalytic activity">
    <reaction evidence="3 4">
        <text>N-[(R)-4-phosphopantothenoyl]-L-cysteine + H(+) = (R)-4'-phosphopantetheine + CO2</text>
        <dbReference type="Rhea" id="RHEA:16793"/>
        <dbReference type="ChEBI" id="CHEBI:15378"/>
        <dbReference type="ChEBI" id="CHEBI:16526"/>
        <dbReference type="ChEBI" id="CHEBI:59458"/>
        <dbReference type="ChEBI" id="CHEBI:61723"/>
        <dbReference type="EC" id="4.1.1.36"/>
    </reaction>
</comment>
<evidence type="ECO:0000259" key="6">
    <source>
        <dbReference type="Pfam" id="PF04127"/>
    </source>
</evidence>
<name>A0A2Z2P225_9GAMM</name>
<comment type="pathway">
    <text evidence="3 4">Cofactor biosynthesis; coenzyme A biosynthesis; CoA from (R)-pantothenate: step 3/5.</text>
</comment>
<comment type="function">
    <text evidence="3">Catalyzes two sequential steps in the biosynthesis of coenzyme A. In the first step cysteine is conjugated to 4'-phosphopantothenate to form 4-phosphopantothenoylcysteine. In the second step the latter compound is decarboxylated to form 4'-phosphopantotheine.</text>
</comment>
<feature type="region of interest" description="Phosphopantothenoylcysteine decarboxylase" evidence="3">
    <location>
        <begin position="1"/>
        <end position="198"/>
    </location>
</feature>
<evidence type="ECO:0000256" key="3">
    <source>
        <dbReference type="HAMAP-Rule" id="MF_02225"/>
    </source>
</evidence>
<dbReference type="SUPFAM" id="SSF52507">
    <property type="entry name" value="Homo-oligomeric flavin-containing Cys decarboxylases, HFCD"/>
    <property type="match status" value="1"/>
</dbReference>
<comment type="cofactor">
    <cofactor evidence="3">
        <name>FMN</name>
        <dbReference type="ChEBI" id="CHEBI:58210"/>
    </cofactor>
    <text evidence="3">Binds 1 FMN per subunit.</text>
</comment>
<feature type="active site" description="Proton donor" evidence="3">
    <location>
        <position position="159"/>
    </location>
</feature>
<feature type="binding site" evidence="3">
    <location>
        <position position="331"/>
    </location>
    <ligand>
        <name>CTP</name>
        <dbReference type="ChEBI" id="CHEBI:37563"/>
    </ligand>
</feature>
<dbReference type="InterPro" id="IPR035929">
    <property type="entry name" value="CoaB-like_sf"/>
</dbReference>
<feature type="binding site" evidence="3">
    <location>
        <position position="349"/>
    </location>
    <ligand>
        <name>CTP</name>
        <dbReference type="ChEBI" id="CHEBI:37563"/>
    </ligand>
</feature>
<keyword evidence="3" id="KW-0511">Multifunctional enzyme</keyword>
<proteinExistence type="inferred from homology"/>
<keyword evidence="1 3" id="KW-0210">Decarboxylase</keyword>
<gene>
    <name evidence="3 7" type="primary">coaBC</name>
    <name evidence="7" type="ORF">IMCC3135_32935</name>
</gene>
<dbReference type="Proteomes" id="UP000250079">
    <property type="component" value="Chromosome"/>
</dbReference>
<dbReference type="AlphaFoldDB" id="A0A2Z2P225"/>
<reference evidence="7 8" key="1">
    <citation type="submission" date="2016-12" db="EMBL/GenBank/DDBJ databases">
        <authorList>
            <person name="Song W.-J."/>
            <person name="Kurnit D.M."/>
        </authorList>
    </citation>
    <scope>NUCLEOTIDE SEQUENCE [LARGE SCALE GENOMIC DNA]</scope>
    <source>
        <strain evidence="7 8">IMCC3135</strain>
    </source>
</reference>
<dbReference type="GO" id="GO:0046872">
    <property type="term" value="F:metal ion binding"/>
    <property type="evidence" value="ECO:0007669"/>
    <property type="project" value="UniProtKB-KW"/>
</dbReference>
<dbReference type="InterPro" id="IPR005252">
    <property type="entry name" value="CoaBC"/>
</dbReference>
<feature type="binding site" evidence="3">
    <location>
        <position position="297"/>
    </location>
    <ligand>
        <name>CTP</name>
        <dbReference type="ChEBI" id="CHEBI:37563"/>
    </ligand>
</feature>
<evidence type="ECO:0000256" key="4">
    <source>
        <dbReference type="RuleBase" id="RU364078"/>
    </source>
</evidence>
<dbReference type="GO" id="GO:0010181">
    <property type="term" value="F:FMN binding"/>
    <property type="evidence" value="ECO:0007669"/>
    <property type="project" value="UniProtKB-UniRule"/>
</dbReference>
<keyword evidence="3 4" id="KW-0285">Flavoprotein</keyword>
<comment type="catalytic activity">
    <reaction evidence="3 4">
        <text>(R)-4'-phosphopantothenate + L-cysteine + CTP = N-[(R)-4-phosphopantothenoyl]-L-cysteine + CMP + diphosphate + H(+)</text>
        <dbReference type="Rhea" id="RHEA:19397"/>
        <dbReference type="ChEBI" id="CHEBI:10986"/>
        <dbReference type="ChEBI" id="CHEBI:15378"/>
        <dbReference type="ChEBI" id="CHEBI:33019"/>
        <dbReference type="ChEBI" id="CHEBI:35235"/>
        <dbReference type="ChEBI" id="CHEBI:37563"/>
        <dbReference type="ChEBI" id="CHEBI:59458"/>
        <dbReference type="ChEBI" id="CHEBI:60377"/>
        <dbReference type="EC" id="6.3.2.5"/>
    </reaction>
</comment>
<dbReference type="PANTHER" id="PTHR14359">
    <property type="entry name" value="HOMO-OLIGOMERIC FLAVIN CONTAINING CYS DECARBOXYLASE FAMILY"/>
    <property type="match status" value="1"/>
</dbReference>
<dbReference type="Gene3D" id="3.40.50.1950">
    <property type="entry name" value="Flavin prenyltransferase-like"/>
    <property type="match status" value="1"/>
</dbReference>
<comment type="similarity">
    <text evidence="3 4">In the C-terminal section; belongs to the PPC synthetase family.</text>
</comment>
<keyword evidence="2 3" id="KW-0456">Lyase</keyword>
<sequence length="413" mass="43766">MSTLTNKKILLGVSGGIAAYKSAILARRLIDEGATVRVVMTQGAQAFMQPLTFQALTGNPVHLDLLDPAAEAAMGHIELARWADAILIAPASANTLARLAHGMASDLLSTLCLATDAPIHVAPAMNRLMWSNPATIDNCAILSKRGVSFFGPGSGAQACGEVGSGRMLEPEEIRDQMIAAMNNEPSPTANNGPLAGKQLLITAGPTREAIDPVRYISNHSSGKMGFALAEAARLAGAMVTLVAGPVALQAHSDIKRIDVVSAEQMLKAVMSQVDKADVFISVAAVSDYRLTEVMDQKIKKNSTEMTLTLVRNPDILKSVADLPNRPFVVGFAAETENVEVHARGKLEKKALDMIAANHVGQADNPVFSSDTNALDVYWPADNGHEHIPSATKQSVAHSLLDIIGQQMSARKTT</sequence>
<evidence type="ECO:0000259" key="5">
    <source>
        <dbReference type="Pfam" id="PF02441"/>
    </source>
</evidence>
<comment type="similarity">
    <text evidence="3 4">In the N-terminal section; belongs to the HFCD (homo-oligomeric flavin containing Cys decarboxylase) superfamily.</text>
</comment>
<dbReference type="EC" id="6.3.2.5" evidence="3"/>
<feature type="domain" description="DNA/pantothenate metabolism flavoprotein C-terminal" evidence="6">
    <location>
        <begin position="194"/>
        <end position="404"/>
    </location>
</feature>
<feature type="region of interest" description="Phosphopantothenate--cysteine ligase" evidence="3">
    <location>
        <begin position="199"/>
        <end position="413"/>
    </location>
</feature>
<dbReference type="NCBIfam" id="TIGR00521">
    <property type="entry name" value="coaBC_dfp"/>
    <property type="match status" value="1"/>
</dbReference>
<evidence type="ECO:0000313" key="8">
    <source>
        <dbReference type="Proteomes" id="UP000250079"/>
    </source>
</evidence>
<feature type="binding site" evidence="3">
    <location>
        <position position="287"/>
    </location>
    <ligand>
        <name>CTP</name>
        <dbReference type="ChEBI" id="CHEBI:37563"/>
    </ligand>
</feature>
<dbReference type="GO" id="GO:0015937">
    <property type="term" value="P:coenzyme A biosynthetic process"/>
    <property type="evidence" value="ECO:0007669"/>
    <property type="project" value="UniProtKB-UniRule"/>
</dbReference>
<evidence type="ECO:0000256" key="2">
    <source>
        <dbReference type="ARBA" id="ARBA00023239"/>
    </source>
</evidence>
<dbReference type="EC" id="4.1.1.36" evidence="3"/>
<dbReference type="Gene3D" id="3.40.50.10300">
    <property type="entry name" value="CoaB-like"/>
    <property type="match status" value="1"/>
</dbReference>
<keyword evidence="3" id="KW-0479">Metal-binding</keyword>